<sequence length="222" mass="23246">MKVFVIGIAGGVGHRLAKALIAKGDDVSGPVRRPEQIDALAQDGVPSFQGDFLAMSIDELARAMAGSDAIVFTAGAGGKGGAAATTAIDGEGPGKLAKAAIEAGIKRFVLVSVFPEAWRERHMNESFEHYMVQKKRAEIDLVQSDLDWVILRPSALTNDPGTGLVDLGLAQVHHEITRDDVAATIVDLLETPKISRIILEVTGGSTAIGMAVEAVARSAAKP</sequence>
<accession>A0ABZ2I383</accession>
<name>A0ABZ2I383_9HYPH</name>
<dbReference type="Proteomes" id="UP001369958">
    <property type="component" value="Chromosome"/>
</dbReference>
<feature type="domain" description="NAD(P)-binding" evidence="1">
    <location>
        <begin position="7"/>
        <end position="192"/>
    </location>
</feature>
<dbReference type="RefSeq" id="WP_338607485.1">
    <property type="nucleotide sequence ID" value="NZ_CP146275.1"/>
</dbReference>
<dbReference type="Gene3D" id="3.40.50.720">
    <property type="entry name" value="NAD(P)-binding Rossmann-like Domain"/>
    <property type="match status" value="1"/>
</dbReference>
<evidence type="ECO:0000259" key="1">
    <source>
        <dbReference type="Pfam" id="PF13460"/>
    </source>
</evidence>
<dbReference type="EMBL" id="CP146275">
    <property type="protein sequence ID" value="WWT32020.1"/>
    <property type="molecule type" value="Genomic_DNA"/>
</dbReference>
<dbReference type="PANTHER" id="PTHR15020">
    <property type="entry name" value="FLAVIN REDUCTASE-RELATED"/>
    <property type="match status" value="1"/>
</dbReference>
<dbReference type="PANTHER" id="PTHR15020:SF50">
    <property type="entry name" value="UPF0659 PROTEIN YMR090W"/>
    <property type="match status" value="1"/>
</dbReference>
<keyword evidence="3" id="KW-1185">Reference proteome</keyword>
<dbReference type="InterPro" id="IPR036291">
    <property type="entry name" value="NAD(P)-bd_dom_sf"/>
</dbReference>
<evidence type="ECO:0000313" key="3">
    <source>
        <dbReference type="Proteomes" id="UP001369958"/>
    </source>
</evidence>
<proteinExistence type="predicted"/>
<gene>
    <name evidence="2" type="ORF">V6617_13500</name>
</gene>
<dbReference type="SUPFAM" id="SSF51735">
    <property type="entry name" value="NAD(P)-binding Rossmann-fold domains"/>
    <property type="match status" value="1"/>
</dbReference>
<dbReference type="Pfam" id="PF13460">
    <property type="entry name" value="NAD_binding_10"/>
    <property type="match status" value="1"/>
</dbReference>
<dbReference type="InterPro" id="IPR016040">
    <property type="entry name" value="NAD(P)-bd_dom"/>
</dbReference>
<reference evidence="2 3" key="1">
    <citation type="submission" date="2024-02" db="EMBL/GenBank/DDBJ databases">
        <title>Complete genome sequence of Pelagibacterium nitratireducens ZH15.</title>
        <authorList>
            <person name="Zhao L.H."/>
        </authorList>
    </citation>
    <scope>NUCLEOTIDE SEQUENCE [LARGE SCALE GENOMIC DNA]</scope>
    <source>
        <strain evidence="2 3">ZH15</strain>
    </source>
</reference>
<protein>
    <submittedName>
        <fullName evidence="2">NAD(P)-binding oxidoreductase</fullName>
    </submittedName>
</protein>
<evidence type="ECO:0000313" key="2">
    <source>
        <dbReference type="EMBL" id="WWT32020.1"/>
    </source>
</evidence>
<organism evidence="2 3">
    <name type="scientific">Pelagibacterium nitratireducens</name>
    <dbReference type="NCBI Taxonomy" id="1046114"/>
    <lineage>
        <taxon>Bacteria</taxon>
        <taxon>Pseudomonadati</taxon>
        <taxon>Pseudomonadota</taxon>
        <taxon>Alphaproteobacteria</taxon>
        <taxon>Hyphomicrobiales</taxon>
        <taxon>Devosiaceae</taxon>
        <taxon>Pelagibacterium</taxon>
    </lineage>
</organism>